<proteinExistence type="predicted"/>
<sequence length="78" mass="9246">MPGKSIIFNKIFEYHLTTGFGRSTKGIYLYLQKIQNRALFNDLFDFIILLDTVGFKVLIKIIKNQIKEQYYQQVILLK</sequence>
<dbReference type="AlphaFoldDB" id="A0A8S1R5M3"/>
<comment type="caution">
    <text evidence="1">The sequence shown here is derived from an EMBL/GenBank/DDBJ whole genome shotgun (WGS) entry which is preliminary data.</text>
</comment>
<dbReference type="EMBL" id="CAJJDN010000140">
    <property type="protein sequence ID" value="CAD8122663.1"/>
    <property type="molecule type" value="Genomic_DNA"/>
</dbReference>
<reference evidence="1" key="1">
    <citation type="submission" date="2021-01" db="EMBL/GenBank/DDBJ databases">
        <authorList>
            <consortium name="Genoscope - CEA"/>
            <person name="William W."/>
        </authorList>
    </citation>
    <scope>NUCLEOTIDE SEQUENCE</scope>
</reference>
<evidence type="ECO:0000313" key="2">
    <source>
        <dbReference type="Proteomes" id="UP000692954"/>
    </source>
</evidence>
<gene>
    <name evidence="1" type="ORF">PSON_ATCC_30995.1.T1400001</name>
</gene>
<organism evidence="1 2">
    <name type="scientific">Paramecium sonneborni</name>
    <dbReference type="NCBI Taxonomy" id="65129"/>
    <lineage>
        <taxon>Eukaryota</taxon>
        <taxon>Sar</taxon>
        <taxon>Alveolata</taxon>
        <taxon>Ciliophora</taxon>
        <taxon>Intramacronucleata</taxon>
        <taxon>Oligohymenophorea</taxon>
        <taxon>Peniculida</taxon>
        <taxon>Parameciidae</taxon>
        <taxon>Paramecium</taxon>
    </lineage>
</organism>
<dbReference type="Proteomes" id="UP000692954">
    <property type="component" value="Unassembled WGS sequence"/>
</dbReference>
<evidence type="ECO:0000313" key="1">
    <source>
        <dbReference type="EMBL" id="CAD8122663.1"/>
    </source>
</evidence>
<accession>A0A8S1R5M3</accession>
<keyword evidence="2" id="KW-1185">Reference proteome</keyword>
<protein>
    <submittedName>
        <fullName evidence="1">Uncharacterized protein</fullName>
    </submittedName>
</protein>
<name>A0A8S1R5M3_9CILI</name>